<evidence type="ECO:0000313" key="4">
    <source>
        <dbReference type="Proteomes" id="UP001527099"/>
    </source>
</evidence>
<proteinExistence type="predicted"/>
<evidence type="ECO:0000313" key="3">
    <source>
        <dbReference type="EMBL" id="MCY9692046.1"/>
    </source>
</evidence>
<evidence type="ECO:0000256" key="1">
    <source>
        <dbReference type="SAM" id="MobiDB-lite"/>
    </source>
</evidence>
<evidence type="ECO:0000259" key="2">
    <source>
        <dbReference type="PROSITE" id="PS50011"/>
    </source>
</evidence>
<dbReference type="SUPFAM" id="SSF56112">
    <property type="entry name" value="Protein kinase-like (PK-like)"/>
    <property type="match status" value="1"/>
</dbReference>
<name>A0ABT4G790_9BACL</name>
<accession>A0ABT4G790</accession>
<keyword evidence="4" id="KW-1185">Reference proteome</keyword>
<gene>
    <name evidence="3" type="ORF">M5X19_03775</name>
</gene>
<sequence>MVFQPNAGDELIVEGITYRLGGHPAFKEMPYGQEGRQGTVFQLLPIEPDNEVKALKVFKPLFRNPGLVYQSEFLEPVGSMEGLTVCHRYVITPQKEQALLKKHPDMLYAVTMPWIEGPTWLDIVLDKRTLSRSESLMLAVSFAKLLSTMEQRGMAHCDLSAPNVIIPYLAEAGIDRKAAPIELVDVEQMYGMKMEKPDHLPGGSPGYAAHHVMQKGLWSKYSDRFSGSVILAEMLIWCDHEIRSTAWGESYFDPAETQHSCERHELMNRKLREHWGEEVSRLFNQAWESEELHGCPTFGEWYSFLLNLDEEENSASLSAEEPAEREAYVTTSLEQEEAPDFAFEQEIAKQIEQGRFMESEGNLEGALDIYLSIVDAIPNSHEYHVELSAEINDLKQRLTAAEFQEMLIPTTTPVDVNAEIDTLHLPSPEPEKSAVKGISKAKIAAIMLLSIVIVSGTAYSMLNKKGDSAVRADAKHMEAPLQTPVAKPVPTPIAANEKLEDRSSSSSAPSAEVTASDKSQANAVEPSDTKKSEESNVGTASTAAGTSKVKTMPSPFSNQDSSIWSGESKSSSNVVELSQPQTQQAPEPAPAQTTLQPKAEEEQSKVQQPAPSKRELSLLNNKSVPMNGKTSEMEMDADSIVISLSKDATYVLSFAIPEDHTYTDFKSLAELVGEDDNGSVIITVILDSKKFQPEVLNQDNNEAHIVTNTGTAISILKIQIVNKGNKASKLVLKYPKVL</sequence>
<dbReference type="InterPro" id="IPR011009">
    <property type="entry name" value="Kinase-like_dom_sf"/>
</dbReference>
<dbReference type="EMBL" id="JAMDMX010000008">
    <property type="protein sequence ID" value="MCY9692046.1"/>
    <property type="molecule type" value="Genomic_DNA"/>
</dbReference>
<organism evidence="3 4">
    <name type="scientific">Paenibacillus alginolyticus</name>
    <dbReference type="NCBI Taxonomy" id="59839"/>
    <lineage>
        <taxon>Bacteria</taxon>
        <taxon>Bacillati</taxon>
        <taxon>Bacillota</taxon>
        <taxon>Bacilli</taxon>
        <taxon>Bacillales</taxon>
        <taxon>Paenibacillaceae</taxon>
        <taxon>Paenibacillus</taxon>
    </lineage>
</organism>
<dbReference type="Proteomes" id="UP001527099">
    <property type="component" value="Unassembled WGS sequence"/>
</dbReference>
<feature type="compositionally biased region" description="Low complexity" evidence="1">
    <location>
        <begin position="579"/>
        <end position="597"/>
    </location>
</feature>
<feature type="compositionally biased region" description="Low complexity" evidence="1">
    <location>
        <begin position="561"/>
        <end position="572"/>
    </location>
</feature>
<feature type="domain" description="Protein kinase" evidence="2">
    <location>
        <begin position="26"/>
        <end position="329"/>
    </location>
</feature>
<feature type="region of interest" description="Disordered" evidence="1">
    <location>
        <begin position="496"/>
        <end position="622"/>
    </location>
</feature>
<dbReference type="InterPro" id="IPR000719">
    <property type="entry name" value="Prot_kinase_dom"/>
</dbReference>
<comment type="caution">
    <text evidence="3">The sequence shown here is derived from an EMBL/GenBank/DDBJ whole genome shotgun (WGS) entry which is preliminary data.</text>
</comment>
<protein>
    <recommendedName>
        <fullName evidence="2">Protein kinase domain-containing protein</fullName>
    </recommendedName>
</protein>
<feature type="compositionally biased region" description="Polar residues" evidence="1">
    <location>
        <begin position="535"/>
        <end position="560"/>
    </location>
</feature>
<reference evidence="3 4" key="1">
    <citation type="submission" date="2022-05" db="EMBL/GenBank/DDBJ databases">
        <title>Genome Sequencing of Bee-Associated Microbes.</title>
        <authorList>
            <person name="Dunlap C."/>
        </authorList>
    </citation>
    <scope>NUCLEOTIDE SEQUENCE [LARGE SCALE GENOMIC DNA]</scope>
    <source>
        <strain evidence="3 4">NRRL B-14421</strain>
    </source>
</reference>
<dbReference type="RefSeq" id="WP_268613669.1">
    <property type="nucleotide sequence ID" value="NZ_JAMDMX010000008.1"/>
</dbReference>
<dbReference type="Gene3D" id="1.10.510.10">
    <property type="entry name" value="Transferase(Phosphotransferase) domain 1"/>
    <property type="match status" value="1"/>
</dbReference>
<feature type="compositionally biased region" description="Low complexity" evidence="1">
    <location>
        <begin position="504"/>
        <end position="516"/>
    </location>
</feature>
<dbReference type="PROSITE" id="PS50011">
    <property type="entry name" value="PROTEIN_KINASE_DOM"/>
    <property type="match status" value="1"/>
</dbReference>